<comment type="subcellular location">
    <subcellularLocation>
        <location evidence="1">Endomembrane system</location>
    </subcellularLocation>
</comment>
<proteinExistence type="inferred from homology"/>
<keyword evidence="5" id="KW-0472">Membrane</keyword>
<dbReference type="PANTHER" id="PTHR11134">
    <property type="entry name" value="ADAPTOR COMPLEX SUBUNIT BETA FAMILY MEMBER"/>
    <property type="match status" value="1"/>
</dbReference>
<feature type="domain" description="Clathrin/coatomer adaptor adaptin-like N-terminal" evidence="6">
    <location>
        <begin position="5"/>
        <end position="477"/>
    </location>
</feature>
<dbReference type="PIRSF" id="PIRSF002291">
    <property type="entry name" value="AP_complex_beta"/>
    <property type="match status" value="1"/>
</dbReference>
<keyword evidence="4" id="KW-0653">Protein transport</keyword>
<dbReference type="Gene3D" id="1.25.10.10">
    <property type="entry name" value="Leucine-rich Repeat Variant"/>
    <property type="match status" value="1"/>
</dbReference>
<gene>
    <name evidence="7" type="ORF">TeGR_g8390</name>
</gene>
<dbReference type="SUPFAM" id="SSF48371">
    <property type="entry name" value="ARM repeat"/>
    <property type="match status" value="1"/>
</dbReference>
<dbReference type="Proteomes" id="UP001165060">
    <property type="component" value="Unassembled WGS sequence"/>
</dbReference>
<sequence length="501" mass="55604">MMLAIESRDLVIKKMVYLYMTTYATTNPSLAQMCTNTLQKDCSHDDPMVRGLALRSLCSLNLPEMVEYIREPLRRSLVDQHAYVRKTGVIGILKLVHLEPAADVGVFKDQLYEMLRDPDPMVVTNCIAVLNELMLASGGMAVNRPIMLHLLNRLGDFTEFGLGEVLGLLARYTPADNDEIFSIMNLLDPVLRTSNSGSVLATIKCFLHLTKNMPQLQPQIYGRIKPPLLTLIAGGIPELVYCLLKHVDFLVSTSPGSFDDEYRQFYVRYNDPSHVKYMKCQILAKLANTNNALDIISELSEYVSDIDGRLGKLAIKSIGEVACTSRCCASPVAETVVEKLVELCSLDVGHVSAAAAATLRDVLRKHPNQRDVVAPVLCGCLKFIEDGDGKAAIIWMLGEVGEVVVEAPYVLEKTIANYDEHPSPVKLALLHASMKLFFKRPGEMQRILGNLITLATNDVADQDLHDRALYYYRLLQTGPENAERVINATATTIDISKDFAE</sequence>
<evidence type="ECO:0000313" key="7">
    <source>
        <dbReference type="EMBL" id="GMI41643.1"/>
    </source>
</evidence>
<comment type="similarity">
    <text evidence="2">Belongs to the adaptor complexes large subunit family.</text>
</comment>
<dbReference type="EMBL" id="BRYB01001016">
    <property type="protein sequence ID" value="GMI41643.1"/>
    <property type="molecule type" value="Genomic_DNA"/>
</dbReference>
<evidence type="ECO:0000256" key="4">
    <source>
        <dbReference type="ARBA" id="ARBA00022927"/>
    </source>
</evidence>
<comment type="caution">
    <text evidence="7">The sequence shown here is derived from an EMBL/GenBank/DDBJ whole genome shotgun (WGS) entry which is preliminary data.</text>
</comment>
<dbReference type="InterPro" id="IPR011989">
    <property type="entry name" value="ARM-like"/>
</dbReference>
<reference evidence="7 8" key="1">
    <citation type="journal article" date="2023" name="Commun. Biol.">
        <title>Genome analysis of Parmales, the sister group of diatoms, reveals the evolutionary specialization of diatoms from phago-mixotrophs to photoautotrophs.</title>
        <authorList>
            <person name="Ban H."/>
            <person name="Sato S."/>
            <person name="Yoshikawa S."/>
            <person name="Yamada K."/>
            <person name="Nakamura Y."/>
            <person name="Ichinomiya M."/>
            <person name="Sato N."/>
            <person name="Blanc-Mathieu R."/>
            <person name="Endo H."/>
            <person name="Kuwata A."/>
            <person name="Ogata H."/>
        </authorList>
    </citation>
    <scope>NUCLEOTIDE SEQUENCE [LARGE SCALE GENOMIC DNA]</scope>
</reference>
<feature type="non-terminal residue" evidence="7">
    <location>
        <position position="501"/>
    </location>
</feature>
<dbReference type="InterPro" id="IPR002553">
    <property type="entry name" value="Clathrin/coatomer_adapt-like_N"/>
</dbReference>
<dbReference type="InterPro" id="IPR026739">
    <property type="entry name" value="AP_beta"/>
</dbReference>
<evidence type="ECO:0000256" key="2">
    <source>
        <dbReference type="ARBA" id="ARBA00006613"/>
    </source>
</evidence>
<protein>
    <recommendedName>
        <fullName evidence="6">Clathrin/coatomer adaptor adaptin-like N-terminal domain-containing protein</fullName>
    </recommendedName>
</protein>
<evidence type="ECO:0000256" key="3">
    <source>
        <dbReference type="ARBA" id="ARBA00022448"/>
    </source>
</evidence>
<evidence type="ECO:0000256" key="5">
    <source>
        <dbReference type="ARBA" id="ARBA00023136"/>
    </source>
</evidence>
<organism evidence="7 8">
    <name type="scientific">Tetraparma gracilis</name>
    <dbReference type="NCBI Taxonomy" id="2962635"/>
    <lineage>
        <taxon>Eukaryota</taxon>
        <taxon>Sar</taxon>
        <taxon>Stramenopiles</taxon>
        <taxon>Ochrophyta</taxon>
        <taxon>Bolidophyceae</taxon>
        <taxon>Parmales</taxon>
        <taxon>Triparmaceae</taxon>
        <taxon>Tetraparma</taxon>
    </lineage>
</organism>
<dbReference type="Pfam" id="PF01602">
    <property type="entry name" value="Adaptin_N"/>
    <property type="match status" value="1"/>
</dbReference>
<evidence type="ECO:0000256" key="1">
    <source>
        <dbReference type="ARBA" id="ARBA00004308"/>
    </source>
</evidence>
<dbReference type="InterPro" id="IPR016342">
    <property type="entry name" value="AP_complex_bsu_1_2_4"/>
</dbReference>
<evidence type="ECO:0000313" key="8">
    <source>
        <dbReference type="Proteomes" id="UP001165060"/>
    </source>
</evidence>
<keyword evidence="3" id="KW-0813">Transport</keyword>
<evidence type="ECO:0000259" key="6">
    <source>
        <dbReference type="Pfam" id="PF01602"/>
    </source>
</evidence>
<name>A0ABQ6N6T2_9STRA</name>
<keyword evidence="8" id="KW-1185">Reference proteome</keyword>
<dbReference type="InterPro" id="IPR016024">
    <property type="entry name" value="ARM-type_fold"/>
</dbReference>
<accession>A0ABQ6N6T2</accession>